<name>A0A323UAQ1_RHOPL</name>
<proteinExistence type="predicted"/>
<gene>
    <name evidence="2" type="ORF">DNX69_24695</name>
</gene>
<dbReference type="SUPFAM" id="SSF143880">
    <property type="entry name" value="NE0471 N-terminal domain-like"/>
    <property type="match status" value="1"/>
</dbReference>
<dbReference type="GO" id="GO:0003677">
    <property type="term" value="F:DNA binding"/>
    <property type="evidence" value="ECO:0007669"/>
    <property type="project" value="InterPro"/>
</dbReference>
<reference evidence="2 3" key="1">
    <citation type="submission" date="2018-06" db="EMBL/GenBank/DDBJ databases">
        <title>Draft Whole-Genome Sequence of the purple photosynthetic bacterium Rhodospeudomonas palustris XCP.</title>
        <authorList>
            <person name="Rayyan A."/>
            <person name="Meyer T.E."/>
            <person name="Kyndt J.A."/>
        </authorList>
    </citation>
    <scope>NUCLEOTIDE SEQUENCE [LARGE SCALE GENOMIC DNA]</scope>
    <source>
        <strain evidence="2 3">XCP</strain>
    </source>
</reference>
<dbReference type="Gene3D" id="3.30.2020.10">
    <property type="entry name" value="NE0471-like N-terminal domain"/>
    <property type="match status" value="1"/>
</dbReference>
<dbReference type="Proteomes" id="UP000248134">
    <property type="component" value="Unassembled WGS sequence"/>
</dbReference>
<comment type="caution">
    <text evidence="2">The sequence shown here is derived from an EMBL/GenBank/DDBJ whole genome shotgun (WGS) entry which is preliminary data.</text>
</comment>
<feature type="region of interest" description="Disordered" evidence="1">
    <location>
        <begin position="169"/>
        <end position="192"/>
    </location>
</feature>
<dbReference type="OrthoDB" id="8234829at2"/>
<evidence type="ECO:0000313" key="2">
    <source>
        <dbReference type="EMBL" id="PZA09303.1"/>
    </source>
</evidence>
<evidence type="ECO:0000313" key="3">
    <source>
        <dbReference type="Proteomes" id="UP000248134"/>
    </source>
</evidence>
<protein>
    <submittedName>
        <fullName evidence="2">Uncharacterized protein</fullName>
    </submittedName>
</protein>
<dbReference type="RefSeq" id="WP_110788650.1">
    <property type="nucleotide sequence ID" value="NZ_QKQS01000038.1"/>
</dbReference>
<dbReference type="EMBL" id="QKQS01000038">
    <property type="protein sequence ID" value="PZA09303.1"/>
    <property type="molecule type" value="Genomic_DNA"/>
</dbReference>
<dbReference type="InterPro" id="IPR010982">
    <property type="entry name" value="Lambda_DNA-bd_dom_sf"/>
</dbReference>
<dbReference type="AlphaFoldDB" id="A0A323UAQ1"/>
<dbReference type="InterPro" id="IPR036782">
    <property type="entry name" value="NE0471-like_N"/>
</dbReference>
<accession>A0A323UAQ1</accession>
<evidence type="ECO:0000256" key="1">
    <source>
        <dbReference type="SAM" id="MobiDB-lite"/>
    </source>
</evidence>
<organism evidence="2 3">
    <name type="scientific">Rhodopseudomonas palustris</name>
    <dbReference type="NCBI Taxonomy" id="1076"/>
    <lineage>
        <taxon>Bacteria</taxon>
        <taxon>Pseudomonadati</taxon>
        <taxon>Pseudomonadota</taxon>
        <taxon>Alphaproteobacteria</taxon>
        <taxon>Hyphomicrobiales</taxon>
        <taxon>Nitrobacteraceae</taxon>
        <taxon>Rhodopseudomonas</taxon>
    </lineage>
</organism>
<dbReference type="Gene3D" id="1.10.260.40">
    <property type="entry name" value="lambda repressor-like DNA-binding domains"/>
    <property type="match status" value="1"/>
</dbReference>
<dbReference type="SUPFAM" id="SSF47413">
    <property type="entry name" value="lambda repressor-like DNA-binding domains"/>
    <property type="match status" value="1"/>
</dbReference>
<sequence length="192" mass="20897">MSANEVVDSGVIMPRIAKVEPLPDATLRIVWAEGRRAGREDVVDLSPAIYSYKIFRPLRGNGALFSTAHLVEDGDVVAWNGDDLEMTADLLQALAEETMNPKDFVAFLARHKLTQEEAGVLLGRSRRQIANYVSVGPIPRVVALACYGFEARKRDAVIAREIQTSAATLGNPELTPEKQKGGKAASVVREPT</sequence>